<evidence type="ECO:0000256" key="6">
    <source>
        <dbReference type="ARBA" id="ARBA00049243"/>
    </source>
</evidence>
<dbReference type="Pfam" id="PF25137">
    <property type="entry name" value="ADH_Fe_C"/>
    <property type="match status" value="1"/>
</dbReference>
<dbReference type="CDD" id="cd08193">
    <property type="entry name" value="HVD"/>
    <property type="match status" value="1"/>
</dbReference>
<dbReference type="InterPro" id="IPR039697">
    <property type="entry name" value="Alcohol_dehydrogenase_Fe"/>
</dbReference>
<evidence type="ECO:0000256" key="2">
    <source>
        <dbReference type="ARBA" id="ARBA00007358"/>
    </source>
</evidence>
<proteinExistence type="inferred from homology"/>
<reference evidence="11 12" key="1">
    <citation type="submission" date="2017-03" db="EMBL/GenBank/DDBJ databases">
        <title>Genome sequence of Paracoccus contaminans isolated from a water microcosm.</title>
        <authorList>
            <person name="Aurass P."/>
            <person name="Karste S."/>
            <person name="Trost E."/>
            <person name="Glaeser S.P."/>
            <person name="Kaempfer P."/>
            <person name="Flieger A."/>
        </authorList>
    </citation>
    <scope>NUCLEOTIDE SEQUENCE [LARGE SCALE GENOMIC DNA]</scope>
    <source>
        <strain evidence="12">RKI 16-01929T\LMG 29738T\CCM 8701T\CIP 111112T</strain>
        <plasmid evidence="12">Plasmid unnamed</plasmid>
    </source>
</reference>
<dbReference type="PANTHER" id="PTHR11496:SF102">
    <property type="entry name" value="ALCOHOL DEHYDROGENASE 4"/>
    <property type="match status" value="1"/>
</dbReference>
<dbReference type="InterPro" id="IPR001670">
    <property type="entry name" value="ADH_Fe/GldA"/>
</dbReference>
<keyword evidence="3" id="KW-0560">Oxidoreductase</keyword>
<evidence type="ECO:0000256" key="1">
    <source>
        <dbReference type="ARBA" id="ARBA00001962"/>
    </source>
</evidence>
<dbReference type="Proteomes" id="UP000193017">
    <property type="component" value="Plasmid unnamed"/>
</dbReference>
<dbReference type="Gene3D" id="3.40.50.1970">
    <property type="match status" value="1"/>
</dbReference>
<comment type="similarity">
    <text evidence="2">Belongs to the iron-containing alcohol dehydrogenase family.</text>
</comment>
<keyword evidence="12" id="KW-1185">Reference proteome</keyword>
<dbReference type="InterPro" id="IPR018211">
    <property type="entry name" value="ADH_Fe_CS"/>
</dbReference>
<evidence type="ECO:0000313" key="12">
    <source>
        <dbReference type="Proteomes" id="UP000193017"/>
    </source>
</evidence>
<evidence type="ECO:0000256" key="5">
    <source>
        <dbReference type="ARBA" id="ARBA00049164"/>
    </source>
</evidence>
<name>A0A1W6D1N4_9RHOB</name>
<dbReference type="Pfam" id="PF00465">
    <property type="entry name" value="Fe-ADH"/>
    <property type="match status" value="1"/>
</dbReference>
<dbReference type="AlphaFoldDB" id="A0A1W6D1N4"/>
<evidence type="ECO:0000256" key="7">
    <source>
        <dbReference type="ARBA" id="ARBA00074848"/>
    </source>
</evidence>
<evidence type="ECO:0000313" key="11">
    <source>
        <dbReference type="EMBL" id="ARJ71027.1"/>
    </source>
</evidence>
<gene>
    <name evidence="11" type="ORF">B0A89_14055</name>
</gene>
<protein>
    <recommendedName>
        <fullName evidence="7">Alcohol dehydrogenase 2</fullName>
    </recommendedName>
    <alternativeName>
        <fullName evidence="8">Alcohol dehydrogenase II</fullName>
    </alternativeName>
</protein>
<evidence type="ECO:0000256" key="3">
    <source>
        <dbReference type="ARBA" id="ARBA00023002"/>
    </source>
</evidence>
<geneLocation type="plasmid" evidence="11 12">
    <name>unnamed</name>
</geneLocation>
<dbReference type="GO" id="GO:0046872">
    <property type="term" value="F:metal ion binding"/>
    <property type="evidence" value="ECO:0007669"/>
    <property type="project" value="InterPro"/>
</dbReference>
<evidence type="ECO:0000259" key="10">
    <source>
        <dbReference type="Pfam" id="PF25137"/>
    </source>
</evidence>
<dbReference type="KEGG" id="pcon:B0A89_14055"/>
<dbReference type="Gene3D" id="1.20.1090.10">
    <property type="entry name" value="Dehydroquinate synthase-like - alpha domain"/>
    <property type="match status" value="1"/>
</dbReference>
<evidence type="ECO:0000256" key="4">
    <source>
        <dbReference type="ARBA" id="ARBA00023027"/>
    </source>
</evidence>
<dbReference type="PANTHER" id="PTHR11496">
    <property type="entry name" value="ALCOHOL DEHYDROGENASE"/>
    <property type="match status" value="1"/>
</dbReference>
<dbReference type="InterPro" id="IPR056798">
    <property type="entry name" value="ADH_Fe_C"/>
</dbReference>
<dbReference type="FunFam" id="1.20.1090.10:FF:000001">
    <property type="entry name" value="Aldehyde-alcohol dehydrogenase"/>
    <property type="match status" value="1"/>
</dbReference>
<dbReference type="EMBL" id="CP020613">
    <property type="protein sequence ID" value="ARJ71027.1"/>
    <property type="molecule type" value="Genomic_DNA"/>
</dbReference>
<feature type="domain" description="Alcohol dehydrogenase iron-type/glycerol dehydrogenase GldA" evidence="9">
    <location>
        <begin position="14"/>
        <end position="178"/>
    </location>
</feature>
<comment type="cofactor">
    <cofactor evidence="1">
        <name>Fe cation</name>
        <dbReference type="ChEBI" id="CHEBI:24875"/>
    </cofactor>
</comment>
<sequence length="383" mass="39657">MTATAPFDFATVPDIRCRWGAAGELGEILSAFCPARRPLIVTDTGVRRAGLLDAALGSLRAAGFDPVIFDQVQADPPEANVIDAAALARASATDLVLGFGGGSSLDVAKLAAVLAVSDQPIETLYGIGQVRGARLPLVQMPTTAGTGSEVTNITILSARDSKMGVVARQLFADLVILDAALTVGLPRVHTAASGIDAMVHAIEAYTSRIRKNPMSDSLAVAALRLLSANLLTACETPSDRPARESMLLGAMLAGQAFANAPVAAVHALAYPLGGRFHVPHGLSNALMLIPVLRHNLSAAAAHYAELAAALALEPGEAPGASLISHLAGLIRAAGAPQRLRDVGVTEADLPLMARDAMAQTRLLQNNPVEVTEADALALYRQAF</sequence>
<organism evidence="11 12">
    <name type="scientific">Paracoccus contaminans</name>
    <dbReference type="NCBI Taxonomy" id="1945662"/>
    <lineage>
        <taxon>Bacteria</taxon>
        <taxon>Pseudomonadati</taxon>
        <taxon>Pseudomonadota</taxon>
        <taxon>Alphaproteobacteria</taxon>
        <taxon>Rhodobacterales</taxon>
        <taxon>Paracoccaceae</taxon>
        <taxon>Paracoccus</taxon>
    </lineage>
</organism>
<dbReference type="PROSITE" id="PS00913">
    <property type="entry name" value="ADH_IRON_1"/>
    <property type="match status" value="1"/>
</dbReference>
<keyword evidence="11" id="KW-0614">Plasmid</keyword>
<dbReference type="GO" id="GO:0004022">
    <property type="term" value="F:alcohol dehydrogenase (NAD+) activity"/>
    <property type="evidence" value="ECO:0007669"/>
    <property type="project" value="UniProtKB-EC"/>
</dbReference>
<keyword evidence="4" id="KW-0520">NAD</keyword>
<evidence type="ECO:0000259" key="9">
    <source>
        <dbReference type="Pfam" id="PF00465"/>
    </source>
</evidence>
<accession>A0A1W6D1N4</accession>
<dbReference type="SUPFAM" id="SSF56796">
    <property type="entry name" value="Dehydroquinate synthase-like"/>
    <property type="match status" value="1"/>
</dbReference>
<dbReference type="OrthoDB" id="9815791at2"/>
<comment type="catalytic activity">
    <reaction evidence="5">
        <text>a secondary alcohol + NAD(+) = a ketone + NADH + H(+)</text>
        <dbReference type="Rhea" id="RHEA:10740"/>
        <dbReference type="ChEBI" id="CHEBI:15378"/>
        <dbReference type="ChEBI" id="CHEBI:17087"/>
        <dbReference type="ChEBI" id="CHEBI:35681"/>
        <dbReference type="ChEBI" id="CHEBI:57540"/>
        <dbReference type="ChEBI" id="CHEBI:57945"/>
        <dbReference type="EC" id="1.1.1.1"/>
    </reaction>
</comment>
<comment type="catalytic activity">
    <reaction evidence="6">
        <text>a primary alcohol + NAD(+) = an aldehyde + NADH + H(+)</text>
        <dbReference type="Rhea" id="RHEA:10736"/>
        <dbReference type="ChEBI" id="CHEBI:15378"/>
        <dbReference type="ChEBI" id="CHEBI:15734"/>
        <dbReference type="ChEBI" id="CHEBI:17478"/>
        <dbReference type="ChEBI" id="CHEBI:57540"/>
        <dbReference type="ChEBI" id="CHEBI:57945"/>
        <dbReference type="EC" id="1.1.1.1"/>
    </reaction>
</comment>
<evidence type="ECO:0000256" key="8">
    <source>
        <dbReference type="ARBA" id="ARBA00076680"/>
    </source>
</evidence>
<dbReference type="RefSeq" id="WP_085379041.1">
    <property type="nucleotide sequence ID" value="NZ_CP020613.1"/>
</dbReference>
<dbReference type="FunFam" id="3.40.50.1970:FF:000003">
    <property type="entry name" value="Alcohol dehydrogenase, iron-containing"/>
    <property type="match status" value="1"/>
</dbReference>
<feature type="domain" description="Fe-containing alcohol dehydrogenase-like C-terminal" evidence="10">
    <location>
        <begin position="190"/>
        <end position="383"/>
    </location>
</feature>